<dbReference type="RefSeq" id="WP_236287794.1">
    <property type="nucleotide sequence ID" value="NZ_CAKMMW010000006.1"/>
</dbReference>
<name>A0ABM9C6I9_9BACL</name>
<reference evidence="2" key="1">
    <citation type="submission" date="2022-01" db="EMBL/GenBank/DDBJ databases">
        <authorList>
            <person name="Criscuolo A."/>
        </authorList>
    </citation>
    <scope>NUCLEOTIDE SEQUENCE</scope>
    <source>
        <strain evidence="2">CIP111891</strain>
    </source>
</reference>
<keyword evidence="1" id="KW-0720">Serine protease</keyword>
<dbReference type="Gene3D" id="2.40.10.10">
    <property type="entry name" value="Trypsin-like serine proteases"/>
    <property type="match status" value="2"/>
</dbReference>
<gene>
    <name evidence="2" type="ORF">PAECIP111891_02730</name>
</gene>
<dbReference type="Proteomes" id="UP000838821">
    <property type="component" value="Unassembled WGS sequence"/>
</dbReference>
<keyword evidence="1" id="KW-0378">Hydrolase</keyword>
<keyword evidence="3" id="KW-1185">Reference proteome</keyword>
<protein>
    <recommendedName>
        <fullName evidence="4">Trypsin-like peptidase domain-containing protein</fullName>
    </recommendedName>
</protein>
<proteinExistence type="predicted"/>
<organism evidence="2 3">
    <name type="scientific">Paenibacillus allorhizoplanae</name>
    <dbReference type="NCBI Taxonomy" id="2905648"/>
    <lineage>
        <taxon>Bacteria</taxon>
        <taxon>Bacillati</taxon>
        <taxon>Bacillota</taxon>
        <taxon>Bacilli</taxon>
        <taxon>Bacillales</taxon>
        <taxon>Paenibacillaceae</taxon>
        <taxon>Paenibacillus</taxon>
    </lineage>
</organism>
<dbReference type="InterPro" id="IPR009003">
    <property type="entry name" value="Peptidase_S1_PA"/>
</dbReference>
<evidence type="ECO:0000313" key="2">
    <source>
        <dbReference type="EMBL" id="CAH1205354.1"/>
    </source>
</evidence>
<accession>A0ABM9C6I9</accession>
<keyword evidence="1" id="KW-0645">Protease</keyword>
<evidence type="ECO:0000313" key="3">
    <source>
        <dbReference type="Proteomes" id="UP000838821"/>
    </source>
</evidence>
<dbReference type="EMBL" id="CAKMMW010000006">
    <property type="protein sequence ID" value="CAH1205354.1"/>
    <property type="molecule type" value="Genomic_DNA"/>
</dbReference>
<evidence type="ECO:0008006" key="4">
    <source>
        <dbReference type="Google" id="ProtNLM"/>
    </source>
</evidence>
<dbReference type="SUPFAM" id="SSF50494">
    <property type="entry name" value="Trypsin-like serine proteases"/>
    <property type="match status" value="1"/>
</dbReference>
<dbReference type="InterPro" id="IPR043504">
    <property type="entry name" value="Peptidase_S1_PA_chymotrypsin"/>
</dbReference>
<evidence type="ECO:0000256" key="1">
    <source>
        <dbReference type="ARBA" id="ARBA00022825"/>
    </source>
</evidence>
<sequence>MELDYHEVLVRAVCRLICEDEDDYEDEKEYEDKATAFLVAKNKVITATHTIKNYYEEGTTIYLQFRNIDSTPVERTAIPIKTSNEQDVITILELNEPVETNYLSFIEYEPEKNYMYETYGYPVVKWSSGQPIDGLISRKVEENMTNNFDWDLDLDVRNSKIDNFAGLSGSPLLVNGRLAGVIITQAVAKKKAISLGAISLSKIKTILENGGLEVLVDAQDTRSEIQVIRDVENVNYENHIFIAMLESANIFDHELCQEEFFNAEIKREEVDSKEFENEVLNYYNLRKKVHSIWKTKHYSYQNEDDGYLLLSEVNERIEDLDNTVLKSDYDINIFIKKGMLHQLSEQLKVGWVKNYSTKLQEYLQNKDAENAD</sequence>
<comment type="caution">
    <text evidence="2">The sequence shown here is derived from an EMBL/GenBank/DDBJ whole genome shotgun (WGS) entry which is preliminary data.</text>
</comment>